<name>A0A6J5MGE0_9CAUD</name>
<accession>A0A6J5MGE0</accession>
<evidence type="ECO:0000313" key="1">
    <source>
        <dbReference type="EMBL" id="CAB4144403.1"/>
    </source>
</evidence>
<reference evidence="1" key="1">
    <citation type="submission" date="2020-04" db="EMBL/GenBank/DDBJ databases">
        <authorList>
            <person name="Chiriac C."/>
            <person name="Salcher M."/>
            <person name="Ghai R."/>
            <person name="Kavagutti S V."/>
        </authorList>
    </citation>
    <scope>NUCLEOTIDE SEQUENCE</scope>
</reference>
<dbReference type="EMBL" id="LR796427">
    <property type="protein sequence ID" value="CAB4144403.1"/>
    <property type="molecule type" value="Genomic_DNA"/>
</dbReference>
<protein>
    <submittedName>
        <fullName evidence="1">Uncharacterized protein</fullName>
    </submittedName>
</protein>
<sequence>MKKLLIIAGAILVAHGAKADVYYDNLVHTEENLKYHYMRADMEADLMVRRAKAAHKALSKHRREMKAYASRMKAEAKLYESEKNAQEHGIDSPSWYAGFNADGATGIKW</sequence>
<organism evidence="1">
    <name type="scientific">uncultured Caudovirales phage</name>
    <dbReference type="NCBI Taxonomy" id="2100421"/>
    <lineage>
        <taxon>Viruses</taxon>
        <taxon>Duplodnaviria</taxon>
        <taxon>Heunggongvirae</taxon>
        <taxon>Uroviricota</taxon>
        <taxon>Caudoviricetes</taxon>
        <taxon>Peduoviridae</taxon>
        <taxon>Maltschvirus</taxon>
        <taxon>Maltschvirus maltsch</taxon>
    </lineage>
</organism>
<gene>
    <name evidence="1" type="ORF">UFOVP455_40</name>
</gene>
<proteinExistence type="predicted"/>